<feature type="domain" description="AB hydrolase-1" evidence="2">
    <location>
        <begin position="103"/>
        <end position="211"/>
    </location>
</feature>
<keyword evidence="1" id="KW-0812">Transmembrane</keyword>
<keyword evidence="1" id="KW-1133">Transmembrane helix</keyword>
<dbReference type="SUPFAM" id="SSF53474">
    <property type="entry name" value="alpha/beta-Hydrolases"/>
    <property type="match status" value="1"/>
</dbReference>
<dbReference type="PANTHER" id="PTHR43798">
    <property type="entry name" value="MONOACYLGLYCEROL LIPASE"/>
    <property type="match status" value="1"/>
</dbReference>
<organism evidence="3 4">
    <name type="scientific">Clostridium oryzae</name>
    <dbReference type="NCBI Taxonomy" id="1450648"/>
    <lineage>
        <taxon>Bacteria</taxon>
        <taxon>Bacillati</taxon>
        <taxon>Bacillota</taxon>
        <taxon>Clostridia</taxon>
        <taxon>Eubacteriales</taxon>
        <taxon>Clostridiaceae</taxon>
        <taxon>Clostridium</taxon>
    </lineage>
</organism>
<proteinExistence type="predicted"/>
<accession>A0A1V4IQ02</accession>
<dbReference type="GO" id="GO:0018786">
    <property type="term" value="F:haloalkane dehalogenase activity"/>
    <property type="evidence" value="ECO:0007669"/>
    <property type="project" value="UniProtKB-EC"/>
</dbReference>
<dbReference type="GO" id="GO:0016020">
    <property type="term" value="C:membrane"/>
    <property type="evidence" value="ECO:0007669"/>
    <property type="project" value="TreeGrafter"/>
</dbReference>
<protein>
    <submittedName>
        <fullName evidence="3">Haloalkane dehalogenase</fullName>
        <ecNumber evidence="3">3.8.1.5</ecNumber>
    </submittedName>
</protein>
<dbReference type="EC" id="3.8.1.5" evidence="3"/>
<keyword evidence="4" id="KW-1185">Reference proteome</keyword>
<dbReference type="Proteomes" id="UP000190080">
    <property type="component" value="Unassembled WGS sequence"/>
</dbReference>
<dbReference type="InterPro" id="IPR029058">
    <property type="entry name" value="AB_hydrolase_fold"/>
</dbReference>
<feature type="transmembrane region" description="Helical" evidence="1">
    <location>
        <begin position="36"/>
        <end position="54"/>
    </location>
</feature>
<reference evidence="3 4" key="1">
    <citation type="submission" date="2017-03" db="EMBL/GenBank/DDBJ databases">
        <title>Genome sequence of Clostridium oryzae DSM 28571.</title>
        <authorList>
            <person name="Poehlein A."/>
            <person name="Daniel R."/>
        </authorList>
    </citation>
    <scope>NUCLEOTIDE SEQUENCE [LARGE SCALE GENOMIC DNA]</scope>
    <source>
        <strain evidence="3 4">DSM 28571</strain>
    </source>
</reference>
<dbReference type="Pfam" id="PF00561">
    <property type="entry name" value="Abhydrolase_1"/>
    <property type="match status" value="1"/>
</dbReference>
<dbReference type="InterPro" id="IPR050266">
    <property type="entry name" value="AB_hydrolase_sf"/>
</dbReference>
<dbReference type="RefSeq" id="WP_079424333.1">
    <property type="nucleotide sequence ID" value="NZ_MZGV01000021.1"/>
</dbReference>
<dbReference type="OrthoDB" id="59888at2"/>
<comment type="caution">
    <text evidence="3">The sequence shown here is derived from an EMBL/GenBank/DDBJ whole genome shotgun (WGS) entry which is preliminary data.</text>
</comment>
<keyword evidence="3" id="KW-0378">Hydrolase</keyword>
<keyword evidence="1" id="KW-0472">Membrane</keyword>
<evidence type="ECO:0000313" key="3">
    <source>
        <dbReference type="EMBL" id="OPJ61547.1"/>
    </source>
</evidence>
<dbReference type="EMBL" id="MZGV01000021">
    <property type="protein sequence ID" value="OPJ61547.1"/>
    <property type="molecule type" value="Genomic_DNA"/>
</dbReference>
<dbReference type="AlphaFoldDB" id="A0A1V4IQ02"/>
<name>A0A1V4IQ02_9CLOT</name>
<evidence type="ECO:0000313" key="4">
    <source>
        <dbReference type="Proteomes" id="UP000190080"/>
    </source>
</evidence>
<evidence type="ECO:0000256" key="1">
    <source>
        <dbReference type="SAM" id="Phobius"/>
    </source>
</evidence>
<evidence type="ECO:0000259" key="2">
    <source>
        <dbReference type="Pfam" id="PF00561"/>
    </source>
</evidence>
<sequence>MSKGDKMKFASASNSVHKYGKMKPKYSKKIEKKKRIWEIIFYLIIVLLCAGLIYQSASTNMELNKYKMDGELVSVGNHRLLVNTTGYGDYSAVLIGDTGSYIGQWDKVKNGLSQKMKVFTYDRSGFGWSDSPQTYPNISKSVDMLRVALYRSGVPRQYILVAHGYGAILAEKYAEKYPDEVVGIVAIDSIMENDIQSPEFQKQISSKIQKYKISKIASYFGLVRLGYKSKLIYRSKGYVTKLSQEDRALYNCQRATSKYFKASISEMNNIKNYNESLQKKNALKKKYFTVVTPGRKYKDASKNSAYIEQQKKLLSMSKESQQIVVRDSGSYVQVFDPNVVVDAVNSILQEVNR</sequence>
<dbReference type="STRING" id="1450648.CLORY_22290"/>
<dbReference type="InterPro" id="IPR000073">
    <property type="entry name" value="AB_hydrolase_1"/>
</dbReference>
<gene>
    <name evidence="3" type="primary">dhaA</name>
    <name evidence="3" type="ORF">CLORY_22290</name>
</gene>
<dbReference type="Gene3D" id="3.40.50.1820">
    <property type="entry name" value="alpha/beta hydrolase"/>
    <property type="match status" value="1"/>
</dbReference>
<dbReference type="PANTHER" id="PTHR43798:SF33">
    <property type="entry name" value="HYDROLASE, PUTATIVE (AFU_ORTHOLOGUE AFUA_2G14860)-RELATED"/>
    <property type="match status" value="1"/>
</dbReference>